<comment type="subcellular location">
    <subcellularLocation>
        <location evidence="1">Membrane</location>
        <topology evidence="1">Multi-pass membrane protein</topology>
    </subcellularLocation>
</comment>
<dbReference type="RefSeq" id="WP_188817183.1">
    <property type="nucleotide sequence ID" value="NZ_BMLK01000001.1"/>
</dbReference>
<dbReference type="EMBL" id="BMLK01000001">
    <property type="protein sequence ID" value="GGN40328.1"/>
    <property type="molecule type" value="Genomic_DNA"/>
</dbReference>
<keyword evidence="4 5" id="KW-0472">Membrane</keyword>
<evidence type="ECO:0000256" key="5">
    <source>
        <dbReference type="SAM" id="Phobius"/>
    </source>
</evidence>
<evidence type="ECO:0000313" key="7">
    <source>
        <dbReference type="EMBL" id="GGN40328.1"/>
    </source>
</evidence>
<dbReference type="Pfam" id="PF06271">
    <property type="entry name" value="RDD"/>
    <property type="match status" value="1"/>
</dbReference>
<keyword evidence="8" id="KW-1185">Reference proteome</keyword>
<dbReference type="PANTHER" id="PTHR38480">
    <property type="entry name" value="SLR0254 PROTEIN"/>
    <property type="match status" value="1"/>
</dbReference>
<evidence type="ECO:0000256" key="3">
    <source>
        <dbReference type="ARBA" id="ARBA00022989"/>
    </source>
</evidence>
<accession>A0ABQ2J8L4</accession>
<protein>
    <recommendedName>
        <fullName evidence="6">RDD domain-containing protein</fullName>
    </recommendedName>
</protein>
<evidence type="ECO:0000256" key="4">
    <source>
        <dbReference type="ARBA" id="ARBA00023136"/>
    </source>
</evidence>
<comment type="caution">
    <text evidence="7">The sequence shown here is derived from an EMBL/GenBank/DDBJ whole genome shotgun (WGS) entry which is preliminary data.</text>
</comment>
<gene>
    <name evidence="7" type="ORF">GCM10011349_01100</name>
</gene>
<name>A0ABQ2J8L4_9SPHN</name>
<evidence type="ECO:0000313" key="8">
    <source>
        <dbReference type="Proteomes" id="UP000605099"/>
    </source>
</evidence>
<proteinExistence type="predicted"/>
<feature type="transmembrane region" description="Helical" evidence="5">
    <location>
        <begin position="81"/>
        <end position="102"/>
    </location>
</feature>
<dbReference type="Proteomes" id="UP000605099">
    <property type="component" value="Unassembled WGS sequence"/>
</dbReference>
<evidence type="ECO:0000256" key="2">
    <source>
        <dbReference type="ARBA" id="ARBA00022692"/>
    </source>
</evidence>
<evidence type="ECO:0000259" key="6">
    <source>
        <dbReference type="Pfam" id="PF06271"/>
    </source>
</evidence>
<feature type="domain" description="RDD" evidence="6">
    <location>
        <begin position="29"/>
        <end position="192"/>
    </location>
</feature>
<sequence length="303" mass="33925">MSALPNRLRRSRRDRILVTPEGISLPVAVASRGARMGALMLDLLIIVVLIIASTIALFQIAGGVAQVERAAQSGSVAGQALQFLVIVWIVVIFLFRNAYFLFFELGPRGATPGKRLTGIRIAARDGGRLTAEMVIARNLLRDIELFLPLVFLASAGADNGWAWLAATAWFLIFMLFPLFNRDALRAGDVIAGSWVLERPRQKLEAAMSAGETDAVSTSRRGYRFEEAELEVYGEYELQTLERVLRENREKSIETVYQTIAGKIDRNDGWNDEKAFLEDYYTQLRARLESGMRMGRRKADKHSE</sequence>
<feature type="transmembrane region" description="Helical" evidence="5">
    <location>
        <begin position="39"/>
        <end position="61"/>
    </location>
</feature>
<keyword evidence="3 5" id="KW-1133">Transmembrane helix</keyword>
<dbReference type="InterPro" id="IPR010432">
    <property type="entry name" value="RDD"/>
</dbReference>
<dbReference type="PANTHER" id="PTHR38480:SF1">
    <property type="entry name" value="SLR0254 PROTEIN"/>
    <property type="match status" value="1"/>
</dbReference>
<feature type="transmembrane region" description="Helical" evidence="5">
    <location>
        <begin position="161"/>
        <end position="179"/>
    </location>
</feature>
<evidence type="ECO:0000256" key="1">
    <source>
        <dbReference type="ARBA" id="ARBA00004141"/>
    </source>
</evidence>
<keyword evidence="2 5" id="KW-0812">Transmembrane</keyword>
<organism evidence="7 8">
    <name type="scientific">Novosphingobium indicum</name>
    <dbReference type="NCBI Taxonomy" id="462949"/>
    <lineage>
        <taxon>Bacteria</taxon>
        <taxon>Pseudomonadati</taxon>
        <taxon>Pseudomonadota</taxon>
        <taxon>Alphaproteobacteria</taxon>
        <taxon>Sphingomonadales</taxon>
        <taxon>Sphingomonadaceae</taxon>
        <taxon>Novosphingobium</taxon>
    </lineage>
</organism>
<reference evidence="8" key="1">
    <citation type="journal article" date="2019" name="Int. J. Syst. Evol. Microbiol.">
        <title>The Global Catalogue of Microorganisms (GCM) 10K type strain sequencing project: providing services to taxonomists for standard genome sequencing and annotation.</title>
        <authorList>
            <consortium name="The Broad Institute Genomics Platform"/>
            <consortium name="The Broad Institute Genome Sequencing Center for Infectious Disease"/>
            <person name="Wu L."/>
            <person name="Ma J."/>
        </authorList>
    </citation>
    <scope>NUCLEOTIDE SEQUENCE [LARGE SCALE GENOMIC DNA]</scope>
    <source>
        <strain evidence="8">CGMCC 1.6784</strain>
    </source>
</reference>